<name>A0CKU5_PARTE</name>
<reference evidence="2 3" key="1">
    <citation type="journal article" date="2006" name="Nature">
        <title>Global trends of whole-genome duplications revealed by the ciliate Paramecium tetraurelia.</title>
        <authorList>
            <consortium name="Genoscope"/>
            <person name="Aury J.-M."/>
            <person name="Jaillon O."/>
            <person name="Duret L."/>
            <person name="Noel B."/>
            <person name="Jubin C."/>
            <person name="Porcel B.M."/>
            <person name="Segurens B."/>
            <person name="Daubin V."/>
            <person name="Anthouard V."/>
            <person name="Aiach N."/>
            <person name="Arnaiz O."/>
            <person name="Billaut A."/>
            <person name="Beisson J."/>
            <person name="Blanc I."/>
            <person name="Bouhouche K."/>
            <person name="Camara F."/>
            <person name="Duharcourt S."/>
            <person name="Guigo R."/>
            <person name="Gogendeau D."/>
            <person name="Katinka M."/>
            <person name="Keller A.-M."/>
            <person name="Kissmehl R."/>
            <person name="Klotz C."/>
            <person name="Koll F."/>
            <person name="Le Moue A."/>
            <person name="Lepere C."/>
            <person name="Malinsky S."/>
            <person name="Nowacki M."/>
            <person name="Nowak J.K."/>
            <person name="Plattner H."/>
            <person name="Poulain J."/>
            <person name="Ruiz F."/>
            <person name="Serrano V."/>
            <person name="Zagulski M."/>
            <person name="Dessen P."/>
            <person name="Betermier M."/>
            <person name="Weissenbach J."/>
            <person name="Scarpelli C."/>
            <person name="Schachter V."/>
            <person name="Sperling L."/>
            <person name="Meyer E."/>
            <person name="Cohen J."/>
            <person name="Wincker P."/>
        </authorList>
    </citation>
    <scope>NUCLEOTIDE SEQUENCE [LARGE SCALE GENOMIC DNA]</scope>
    <source>
        <strain evidence="2 3">Stock d4-2</strain>
    </source>
</reference>
<dbReference type="Proteomes" id="UP000000600">
    <property type="component" value="Unassembled WGS sequence"/>
</dbReference>
<dbReference type="PANTHER" id="PTHR23084">
    <property type="entry name" value="PHOSPHATIDYLINOSITOL-4-PHOSPHATE 5-KINASE RELATED"/>
    <property type="match status" value="1"/>
</dbReference>
<dbReference type="eggNOG" id="KOG0229">
    <property type="taxonomic scope" value="Eukaryota"/>
</dbReference>
<organism evidence="2 3">
    <name type="scientific">Paramecium tetraurelia</name>
    <dbReference type="NCBI Taxonomy" id="5888"/>
    <lineage>
        <taxon>Eukaryota</taxon>
        <taxon>Sar</taxon>
        <taxon>Alveolata</taxon>
        <taxon>Ciliophora</taxon>
        <taxon>Intramacronucleata</taxon>
        <taxon>Oligohymenophorea</taxon>
        <taxon>Peniculida</taxon>
        <taxon>Parameciidae</taxon>
        <taxon>Paramecium</taxon>
    </lineage>
</organism>
<keyword evidence="1" id="KW-0677">Repeat</keyword>
<dbReference type="PANTHER" id="PTHR23084:SF179">
    <property type="entry name" value="OS10G0565000 PROTEIN"/>
    <property type="match status" value="1"/>
</dbReference>
<evidence type="ECO:0000313" key="3">
    <source>
        <dbReference type="Proteomes" id="UP000000600"/>
    </source>
</evidence>
<dbReference type="AlphaFoldDB" id="A0CKU5"/>
<dbReference type="InParanoid" id="A0CKU5"/>
<dbReference type="Pfam" id="PF02493">
    <property type="entry name" value="MORN"/>
    <property type="match status" value="9"/>
</dbReference>
<dbReference type="HOGENOM" id="CLU_032017_1_2_1"/>
<dbReference type="SUPFAM" id="SSF82185">
    <property type="entry name" value="Histone H3 K4-specific methyltransferase SET7/9 N-terminal domain"/>
    <property type="match status" value="2"/>
</dbReference>
<dbReference type="EMBL" id="CT868097">
    <property type="protein sequence ID" value="CAK71412.1"/>
    <property type="molecule type" value="Genomic_DNA"/>
</dbReference>
<dbReference type="RefSeq" id="XP_001438809.1">
    <property type="nucleotide sequence ID" value="XM_001438772.1"/>
</dbReference>
<evidence type="ECO:0000256" key="1">
    <source>
        <dbReference type="ARBA" id="ARBA00022737"/>
    </source>
</evidence>
<dbReference type="FunFam" id="2.20.110.10:FF:000002">
    <property type="entry name" value="Phosphatidylinositol 4-phosphate 5-kinase 8"/>
    <property type="match status" value="1"/>
</dbReference>
<protein>
    <recommendedName>
        <fullName evidence="4">MORN repeat protein</fullName>
    </recommendedName>
</protein>
<evidence type="ECO:0000313" key="2">
    <source>
        <dbReference type="EMBL" id="CAK71412.1"/>
    </source>
</evidence>
<keyword evidence="3" id="KW-1185">Reference proteome</keyword>
<dbReference type="GeneID" id="5024585"/>
<sequence length="412" mass="47228">MRSSNKSPKQMKSNMLLNNQQLFQIVQAKRRREQERSRLEEREIKQLMPEIDDYHKYINKLDLMGQCKCAIASCPKDDIDSIKISSRSIQISIKQHKNYQGQTSDKIEAHIQNDLDSGVIKNSINSKISIQELSKNLIQTKTQMPDSVVQTLHQLERKTLPLIQLPNGTQYEGEWMNGMRDGIGKQIWPDGSFYEGQWKLDKSNGHGKLVHANGDIYDGEWVQDAACGKGIYLRQNGAKYEGDWLNDCQHGKGFETWPDGAGYEGDYKFGKKNGHGILTFNDGANYEGNFVDNEISGNGTYKWPDGRIYVGYWQDNKMHGEGILKWPDGKSYQGNYENDKKQGNGIFDFGDGRKYIGAWNNGKQHGLGIYYQNETQFKIGLWQDGQRTKWLNESEIEDEKNSISNLQKLVMN</sequence>
<gene>
    <name evidence="2" type="ORF">GSPATT00007958001</name>
</gene>
<dbReference type="Gene3D" id="2.20.110.10">
    <property type="entry name" value="Histone H3 K4-specific methyltransferase SET7/9 N-terminal domain"/>
    <property type="match status" value="5"/>
</dbReference>
<evidence type="ECO:0008006" key="4">
    <source>
        <dbReference type="Google" id="ProtNLM"/>
    </source>
</evidence>
<accession>A0CKU5</accession>
<dbReference type="STRING" id="5888.A0CKU5"/>
<dbReference type="KEGG" id="ptm:GSPATT00007958001"/>
<dbReference type="InterPro" id="IPR003409">
    <property type="entry name" value="MORN"/>
</dbReference>
<dbReference type="OrthoDB" id="437960at2759"/>
<dbReference type="OMA" id="NDGANYE"/>
<dbReference type="SMART" id="SM00698">
    <property type="entry name" value="MORN"/>
    <property type="match status" value="9"/>
</dbReference>
<proteinExistence type="predicted"/>